<sequence>MSWFINRRIGTKLLVVFTLFGIILTAIGGFGLFNLYRLNDSQMNMYTNNLIAVDEAHKAQSDYAHLRIYIRNMYMSTDEAEREQVLQEIHMTKAELLKDIESYRSVNLSKAALEAIAPFEDAWSTYSTLFDTAVNYNLAGDNERMKKLIDGELKSKGEVLREILQENVELNVAAAEESYKKGQALFSSAFVITVTVIVLGIAICIALGIIITRLIAKPLSRIVNLANKVAEGDLREKAELQSKDEVGVLAKAFNEMIERLNQTVGSIINSSHNVASAAEQISASTQEMAGSNTNQAHAAQTIHALFGELTNAIQAVARSTESASELSDSAIGVAREGRLIIDSSVRSMSGVREQMSQLEQDSHQIGDIIEVIEEIADQTNLLALNAAIEAARAGEQGRGFTVVADEVRKLAERSGTATKQITAIIKGMQENTKRSVVAVEESATLSNQTGDAFEQIVRMVNETGQRITEIAAASEEQAAQAENVLVTVEEISAATEEAAAGSQETAATAQSLAQLADDLQHSVSAFKTAS</sequence>
<feature type="domain" description="HAMP" evidence="9">
    <location>
        <begin position="213"/>
        <end position="265"/>
    </location>
</feature>
<evidence type="ECO:0000256" key="3">
    <source>
        <dbReference type="ARBA" id="ARBA00023136"/>
    </source>
</evidence>
<dbReference type="InterPro" id="IPR004090">
    <property type="entry name" value="Chemotax_Me-accpt_rcpt"/>
</dbReference>
<dbReference type="PANTHER" id="PTHR32089">
    <property type="entry name" value="METHYL-ACCEPTING CHEMOTAXIS PROTEIN MCPB"/>
    <property type="match status" value="1"/>
</dbReference>
<dbReference type="InterPro" id="IPR024478">
    <property type="entry name" value="HlyB_4HB_MCP"/>
</dbReference>
<dbReference type="Pfam" id="PF00015">
    <property type="entry name" value="MCPsignal"/>
    <property type="match status" value="1"/>
</dbReference>
<organism evidence="10 11">
    <name type="scientific">Paenibacillus radicis</name>
    <name type="common">ex Gao et al. 2016</name>
    <dbReference type="NCBI Taxonomy" id="1737354"/>
    <lineage>
        <taxon>Bacteria</taxon>
        <taxon>Bacillati</taxon>
        <taxon>Bacillota</taxon>
        <taxon>Bacilli</taxon>
        <taxon>Bacillales</taxon>
        <taxon>Paenibacillaceae</taxon>
        <taxon>Paenibacillus</taxon>
    </lineage>
</organism>
<name>A0A917LR84_9BACL</name>
<dbReference type="FunFam" id="1.10.287.950:FF:000001">
    <property type="entry name" value="Methyl-accepting chemotaxis sensory transducer"/>
    <property type="match status" value="1"/>
</dbReference>
<dbReference type="InterPro" id="IPR004089">
    <property type="entry name" value="MCPsignal_dom"/>
</dbReference>
<dbReference type="Proteomes" id="UP000600247">
    <property type="component" value="Unassembled WGS sequence"/>
</dbReference>
<dbReference type="SUPFAM" id="SSF58104">
    <property type="entry name" value="Methyl-accepting chemotaxis protein (MCP) signaling domain"/>
    <property type="match status" value="1"/>
</dbReference>
<feature type="domain" description="Methyl-accepting transducer" evidence="8">
    <location>
        <begin position="270"/>
        <end position="513"/>
    </location>
</feature>
<accession>A0A917LR84</accession>
<evidence type="ECO:0000256" key="1">
    <source>
        <dbReference type="ARBA" id="ARBA00004236"/>
    </source>
</evidence>
<evidence type="ECO:0000313" key="11">
    <source>
        <dbReference type="Proteomes" id="UP000600247"/>
    </source>
</evidence>
<evidence type="ECO:0000256" key="5">
    <source>
        <dbReference type="ARBA" id="ARBA00029447"/>
    </source>
</evidence>
<dbReference type="PRINTS" id="PR00260">
    <property type="entry name" value="CHEMTRNSDUCR"/>
</dbReference>
<dbReference type="AlphaFoldDB" id="A0A917LR84"/>
<keyword evidence="7" id="KW-1133">Transmembrane helix</keyword>
<keyword evidence="7" id="KW-0812">Transmembrane</keyword>
<evidence type="ECO:0000256" key="6">
    <source>
        <dbReference type="PROSITE-ProRule" id="PRU00284"/>
    </source>
</evidence>
<comment type="similarity">
    <text evidence="5">Belongs to the methyl-accepting chemotaxis (MCP) protein family.</text>
</comment>
<dbReference type="EMBL" id="BMHY01000001">
    <property type="protein sequence ID" value="GGG52384.1"/>
    <property type="molecule type" value="Genomic_DNA"/>
</dbReference>
<dbReference type="Pfam" id="PF00672">
    <property type="entry name" value="HAMP"/>
    <property type="match status" value="1"/>
</dbReference>
<evidence type="ECO:0000313" key="10">
    <source>
        <dbReference type="EMBL" id="GGG52384.1"/>
    </source>
</evidence>
<keyword evidence="11" id="KW-1185">Reference proteome</keyword>
<keyword evidence="2" id="KW-1003">Cell membrane</keyword>
<dbReference type="Gene3D" id="1.10.287.950">
    <property type="entry name" value="Methyl-accepting chemotaxis protein"/>
    <property type="match status" value="1"/>
</dbReference>
<dbReference type="InterPro" id="IPR003660">
    <property type="entry name" value="HAMP_dom"/>
</dbReference>
<proteinExistence type="inferred from homology"/>
<reference evidence="10 11" key="1">
    <citation type="journal article" date="2014" name="Int. J. Syst. Evol. Microbiol.">
        <title>Complete genome sequence of Corynebacterium casei LMG S-19264T (=DSM 44701T), isolated from a smear-ripened cheese.</title>
        <authorList>
            <consortium name="US DOE Joint Genome Institute (JGI-PGF)"/>
            <person name="Walter F."/>
            <person name="Albersmeier A."/>
            <person name="Kalinowski J."/>
            <person name="Ruckert C."/>
        </authorList>
    </citation>
    <scope>NUCLEOTIDE SEQUENCE [LARGE SCALE GENOMIC DNA]</scope>
    <source>
        <strain evidence="10 11">CGMCC 1.15286</strain>
    </source>
</reference>
<keyword evidence="4 6" id="KW-0807">Transducer</keyword>
<dbReference type="RefSeq" id="WP_188887031.1">
    <property type="nucleotide sequence ID" value="NZ_BMHY01000001.1"/>
</dbReference>
<comment type="caution">
    <text evidence="10">The sequence shown here is derived from an EMBL/GenBank/DDBJ whole genome shotgun (WGS) entry which is preliminary data.</text>
</comment>
<dbReference type="Pfam" id="PF12729">
    <property type="entry name" value="4HB_MCP_1"/>
    <property type="match status" value="1"/>
</dbReference>
<gene>
    <name evidence="10" type="primary">mcp40H-14</name>
    <name evidence="10" type="ORF">GCM10010918_01360</name>
</gene>
<dbReference type="GO" id="GO:0004888">
    <property type="term" value="F:transmembrane signaling receptor activity"/>
    <property type="evidence" value="ECO:0007669"/>
    <property type="project" value="InterPro"/>
</dbReference>
<dbReference type="SMART" id="SM00283">
    <property type="entry name" value="MA"/>
    <property type="match status" value="1"/>
</dbReference>
<dbReference type="CDD" id="cd06225">
    <property type="entry name" value="HAMP"/>
    <property type="match status" value="1"/>
</dbReference>
<comment type="subcellular location">
    <subcellularLocation>
        <location evidence="1">Cell membrane</location>
    </subcellularLocation>
</comment>
<dbReference type="GO" id="GO:0006935">
    <property type="term" value="P:chemotaxis"/>
    <property type="evidence" value="ECO:0007669"/>
    <property type="project" value="InterPro"/>
</dbReference>
<dbReference type="PROSITE" id="PS50885">
    <property type="entry name" value="HAMP"/>
    <property type="match status" value="1"/>
</dbReference>
<feature type="transmembrane region" description="Helical" evidence="7">
    <location>
        <begin position="189"/>
        <end position="211"/>
    </location>
</feature>
<evidence type="ECO:0000259" key="8">
    <source>
        <dbReference type="PROSITE" id="PS50111"/>
    </source>
</evidence>
<dbReference type="PROSITE" id="PS50111">
    <property type="entry name" value="CHEMOTAXIS_TRANSDUC_2"/>
    <property type="match status" value="1"/>
</dbReference>
<protein>
    <submittedName>
        <fullName evidence="10">Methyl-accepting chemotaxis protein</fullName>
    </submittedName>
</protein>
<dbReference type="GO" id="GO:0005886">
    <property type="term" value="C:plasma membrane"/>
    <property type="evidence" value="ECO:0007669"/>
    <property type="project" value="UniProtKB-SubCell"/>
</dbReference>
<evidence type="ECO:0000256" key="7">
    <source>
        <dbReference type="SAM" id="Phobius"/>
    </source>
</evidence>
<evidence type="ECO:0000259" key="9">
    <source>
        <dbReference type="PROSITE" id="PS50885"/>
    </source>
</evidence>
<feature type="transmembrane region" description="Helical" evidence="7">
    <location>
        <begin position="13"/>
        <end position="36"/>
    </location>
</feature>
<dbReference type="GO" id="GO:0007165">
    <property type="term" value="P:signal transduction"/>
    <property type="evidence" value="ECO:0007669"/>
    <property type="project" value="UniProtKB-KW"/>
</dbReference>
<dbReference type="SMART" id="SM00304">
    <property type="entry name" value="HAMP"/>
    <property type="match status" value="2"/>
</dbReference>
<evidence type="ECO:0000256" key="2">
    <source>
        <dbReference type="ARBA" id="ARBA00022475"/>
    </source>
</evidence>
<keyword evidence="3 7" id="KW-0472">Membrane</keyword>
<evidence type="ECO:0000256" key="4">
    <source>
        <dbReference type="ARBA" id="ARBA00023224"/>
    </source>
</evidence>
<dbReference type="PANTHER" id="PTHR32089:SF112">
    <property type="entry name" value="LYSOZYME-LIKE PROTEIN-RELATED"/>
    <property type="match status" value="1"/>
</dbReference>